<name>A0A085MY02_9BILA</name>
<evidence type="ECO:0008006" key="2">
    <source>
        <dbReference type="Google" id="ProtNLM"/>
    </source>
</evidence>
<dbReference type="InterPro" id="IPR048053">
    <property type="entry name" value="Cyclin-Q_second_cyclin_box"/>
</dbReference>
<dbReference type="EMBL" id="KL367602">
    <property type="protein sequence ID" value="KFD62098.1"/>
    <property type="molecule type" value="Genomic_DNA"/>
</dbReference>
<dbReference type="Gene3D" id="1.10.472.10">
    <property type="entry name" value="Cyclin-like"/>
    <property type="match status" value="1"/>
</dbReference>
<accession>A0A085MY02</accession>
<sequence length="286" mass="32701">MVGRAELHEVNNAVVLKECQRRSFMVLQNMLRRGITACSWKRKIEAVPTAYDWLADARKDLPDTSGRIPGRAPLFLQYLLHYLRSVIGWLTPSHVRISRLPKVAVTLLQDCYLHPVLIDEHPPQYIASAVLYVALSFCRIRVNCTSAENEREWWQIFCPSLTDDELLAVCHKILNIYDHSDYAMSASVSYHKENSIETQGVSPNRGKVLFKNRDDHSGGQYAAISCRIFSNTSTPGCSRRRHMNSEKYESSIVLRVDLSPGVRAPHLSLWLRRQGSEVHHFLLFPS</sequence>
<evidence type="ECO:0000313" key="1">
    <source>
        <dbReference type="EMBL" id="KFD62098.1"/>
    </source>
</evidence>
<protein>
    <recommendedName>
        <fullName evidence="2">Cyclin N-terminal domain-containing protein</fullName>
    </recommendedName>
</protein>
<dbReference type="Proteomes" id="UP000030758">
    <property type="component" value="Unassembled WGS sequence"/>
</dbReference>
<dbReference type="SUPFAM" id="SSF47954">
    <property type="entry name" value="Cyclin-like"/>
    <property type="match status" value="1"/>
</dbReference>
<reference evidence="1" key="1">
    <citation type="journal article" date="2014" name="Nat. Genet.">
        <title>Genome and transcriptome of the porcine whipworm Trichuris suis.</title>
        <authorList>
            <person name="Jex A.R."/>
            <person name="Nejsum P."/>
            <person name="Schwarz E.M."/>
            <person name="Hu L."/>
            <person name="Young N.D."/>
            <person name="Hall R.S."/>
            <person name="Korhonen P.K."/>
            <person name="Liao S."/>
            <person name="Thamsborg S."/>
            <person name="Xia J."/>
            <person name="Xu P."/>
            <person name="Wang S."/>
            <person name="Scheerlinck J.P."/>
            <person name="Hofmann A."/>
            <person name="Sternberg P.W."/>
            <person name="Wang J."/>
            <person name="Gasser R.B."/>
        </authorList>
    </citation>
    <scope>NUCLEOTIDE SEQUENCE [LARGE SCALE GENOMIC DNA]</scope>
    <source>
        <strain evidence="1">DCEP-RM93F</strain>
    </source>
</reference>
<dbReference type="InterPro" id="IPR036915">
    <property type="entry name" value="Cyclin-like_sf"/>
</dbReference>
<dbReference type="AlphaFoldDB" id="A0A085MY02"/>
<dbReference type="CDD" id="cd20535">
    <property type="entry name" value="CYCLIN_CCNM_CCNQ_rpt2"/>
    <property type="match status" value="1"/>
</dbReference>
<organism evidence="1">
    <name type="scientific">Trichuris suis</name>
    <name type="common">pig whipworm</name>
    <dbReference type="NCBI Taxonomy" id="68888"/>
    <lineage>
        <taxon>Eukaryota</taxon>
        <taxon>Metazoa</taxon>
        <taxon>Ecdysozoa</taxon>
        <taxon>Nematoda</taxon>
        <taxon>Enoplea</taxon>
        <taxon>Dorylaimia</taxon>
        <taxon>Trichinellida</taxon>
        <taxon>Trichuridae</taxon>
        <taxon>Trichuris</taxon>
    </lineage>
</organism>
<gene>
    <name evidence="1" type="ORF">M514_25700</name>
</gene>
<proteinExistence type="predicted"/>